<dbReference type="Pfam" id="PF12698">
    <property type="entry name" value="ABC2_membrane_3"/>
    <property type="match status" value="1"/>
</dbReference>
<dbReference type="GO" id="GO:0140359">
    <property type="term" value="F:ABC-type transporter activity"/>
    <property type="evidence" value="ECO:0007669"/>
    <property type="project" value="InterPro"/>
</dbReference>
<dbReference type="PANTHER" id="PTHR43471:SF12">
    <property type="entry name" value="HYPOTHETICAL MEMBRANE PROTEIN, CONSERVED"/>
    <property type="match status" value="1"/>
</dbReference>
<feature type="transmembrane region" description="Helical" evidence="6">
    <location>
        <begin position="84"/>
        <end position="106"/>
    </location>
</feature>
<sequence length="583" mass="60752">MSAQTGSSPPAGPASQRLVDRARHRVARLLGEPNPIWIRELKQAARLARTPIILLVLAVLMTLLVASIGGMVSRDIAPAKAGVILFQVFFSLAYFVVALVGPAVAANSIASEREGRTWEAVLLTGIPPGEIARGKFLAAYTAISMYVAMLAPVGALPFLFGGITAMEVVIAFLFLFLIALLSVAFGLAISSKMASLRTAILVTLLLAFPLSICLFMAGGTGLSYAAHLAWPEVPEGPPIWLPVAYQRVPLGVDYALFLVLLPIAAVVVPAWFLYQVTVANLTSESDDRSSGLKTWFAVCTPVVAAAAVVPAFSVDPPERLAAILAGLCATLSYLTFCVFLFAGDPVGPSRRVEVHWARSRAGRLRRFFGPGVARAAYLLLAAGVPAVVALWAAGHQLLLDASVGTPESQTRQLQYFAVYALAFYVFLVGLGAFLRARIAAPMVARVLLLTLLFSIAVGPWIVAAIAGLVTEFSTSESALLVAAPSPFYAFVMLSKAAQGDPGPVVVAGHAAAAAWVAVGLGLLAAARARCAALIAQRDAALAVTDALLAQEDEAARAAEQAAPAQAAAPERAEPGGSAAGTLA</sequence>
<feature type="region of interest" description="Disordered" evidence="5">
    <location>
        <begin position="558"/>
        <end position="583"/>
    </location>
</feature>
<proteinExistence type="predicted"/>
<evidence type="ECO:0000259" key="7">
    <source>
        <dbReference type="Pfam" id="PF12698"/>
    </source>
</evidence>
<reference evidence="8 9" key="1">
    <citation type="submission" date="2015-09" db="EMBL/GenBank/DDBJ databases">
        <title>Sorangium comparison.</title>
        <authorList>
            <person name="Zaburannyi N."/>
            <person name="Bunk B."/>
            <person name="Overmann J."/>
            <person name="Mueller R."/>
        </authorList>
    </citation>
    <scope>NUCLEOTIDE SEQUENCE [LARGE SCALE GENOMIC DNA]</scope>
    <source>
        <strain evidence="8 9">So ce836</strain>
    </source>
</reference>
<feature type="transmembrane region" description="Helical" evidence="6">
    <location>
        <begin position="375"/>
        <end position="393"/>
    </location>
</feature>
<feature type="transmembrane region" description="Helical" evidence="6">
    <location>
        <begin position="320"/>
        <end position="342"/>
    </location>
</feature>
<evidence type="ECO:0000313" key="8">
    <source>
        <dbReference type="EMBL" id="AUX36652.1"/>
    </source>
</evidence>
<dbReference type="InterPro" id="IPR013525">
    <property type="entry name" value="ABC2_TM"/>
</dbReference>
<gene>
    <name evidence="8" type="ORF">SOCE836_088600</name>
</gene>
<dbReference type="Proteomes" id="UP000295497">
    <property type="component" value="Chromosome"/>
</dbReference>
<dbReference type="PANTHER" id="PTHR43471">
    <property type="entry name" value="ABC TRANSPORTER PERMEASE"/>
    <property type="match status" value="1"/>
</dbReference>
<accession>A0A4V0NHH1</accession>
<feature type="transmembrane region" description="Helical" evidence="6">
    <location>
        <begin position="52"/>
        <end position="72"/>
    </location>
</feature>
<feature type="transmembrane region" description="Helical" evidence="6">
    <location>
        <begin position="201"/>
        <end position="226"/>
    </location>
</feature>
<dbReference type="EMBL" id="CP012672">
    <property type="protein sequence ID" value="AUX36652.1"/>
    <property type="molecule type" value="Genomic_DNA"/>
</dbReference>
<feature type="transmembrane region" description="Helical" evidence="6">
    <location>
        <begin position="446"/>
        <end position="469"/>
    </location>
</feature>
<evidence type="ECO:0000256" key="3">
    <source>
        <dbReference type="ARBA" id="ARBA00022989"/>
    </source>
</evidence>
<feature type="domain" description="ABC-2 type transporter transmembrane" evidence="7">
    <location>
        <begin position="86"/>
        <end position="218"/>
    </location>
</feature>
<feature type="transmembrane region" description="Helical" evidence="6">
    <location>
        <begin position="295"/>
        <end position="314"/>
    </location>
</feature>
<evidence type="ECO:0000256" key="6">
    <source>
        <dbReference type="SAM" id="Phobius"/>
    </source>
</evidence>
<evidence type="ECO:0000256" key="2">
    <source>
        <dbReference type="ARBA" id="ARBA00022692"/>
    </source>
</evidence>
<evidence type="ECO:0000256" key="1">
    <source>
        <dbReference type="ARBA" id="ARBA00004141"/>
    </source>
</evidence>
<keyword evidence="2 6" id="KW-0812">Transmembrane</keyword>
<evidence type="ECO:0000256" key="5">
    <source>
        <dbReference type="SAM" id="MobiDB-lite"/>
    </source>
</evidence>
<dbReference type="GO" id="GO:0005886">
    <property type="term" value="C:plasma membrane"/>
    <property type="evidence" value="ECO:0007669"/>
    <property type="project" value="UniProtKB-SubCell"/>
</dbReference>
<dbReference type="RefSeq" id="WP_129579423.1">
    <property type="nucleotide sequence ID" value="NZ_CP012672.1"/>
</dbReference>
<evidence type="ECO:0000256" key="4">
    <source>
        <dbReference type="ARBA" id="ARBA00023136"/>
    </source>
</evidence>
<keyword evidence="3 6" id="KW-1133">Transmembrane helix</keyword>
<feature type="transmembrane region" description="Helical" evidence="6">
    <location>
        <begin position="504"/>
        <end position="526"/>
    </location>
</feature>
<evidence type="ECO:0000313" key="9">
    <source>
        <dbReference type="Proteomes" id="UP000295497"/>
    </source>
</evidence>
<feature type="transmembrane region" description="Helical" evidence="6">
    <location>
        <begin position="254"/>
        <end position="274"/>
    </location>
</feature>
<feature type="transmembrane region" description="Helical" evidence="6">
    <location>
        <begin position="169"/>
        <end position="189"/>
    </location>
</feature>
<keyword evidence="4 6" id="KW-0472">Membrane</keyword>
<organism evidence="8 9">
    <name type="scientific">Sorangium cellulosum</name>
    <name type="common">Polyangium cellulosum</name>
    <dbReference type="NCBI Taxonomy" id="56"/>
    <lineage>
        <taxon>Bacteria</taxon>
        <taxon>Pseudomonadati</taxon>
        <taxon>Myxococcota</taxon>
        <taxon>Polyangia</taxon>
        <taxon>Polyangiales</taxon>
        <taxon>Polyangiaceae</taxon>
        <taxon>Sorangium</taxon>
    </lineage>
</organism>
<dbReference type="AlphaFoldDB" id="A0A4V0NHH1"/>
<feature type="transmembrane region" description="Helical" evidence="6">
    <location>
        <begin position="413"/>
        <end position="434"/>
    </location>
</feature>
<comment type="subcellular location">
    <subcellularLocation>
        <location evidence="1">Membrane</location>
        <topology evidence="1">Multi-pass membrane protein</topology>
    </subcellularLocation>
</comment>
<feature type="transmembrane region" description="Helical" evidence="6">
    <location>
        <begin position="137"/>
        <end position="163"/>
    </location>
</feature>
<name>A0A4V0NHH1_SORCE</name>
<protein>
    <recommendedName>
        <fullName evidence="7">ABC-2 type transporter transmembrane domain-containing protein</fullName>
    </recommendedName>
</protein>